<accession>A0ABX8S6B7</accession>
<name>A0ABX8S6B7_9ACTN</name>
<gene>
    <name evidence="12" type="ORF">KV203_11295</name>
</gene>
<feature type="transmembrane region" description="Helical" evidence="10">
    <location>
        <begin position="152"/>
        <end position="172"/>
    </location>
</feature>
<feature type="transmembrane region" description="Helical" evidence="10">
    <location>
        <begin position="393"/>
        <end position="413"/>
    </location>
</feature>
<keyword evidence="6" id="KW-0915">Sodium</keyword>
<comment type="subcellular location">
    <subcellularLocation>
        <location evidence="1">Cell membrane</location>
        <topology evidence="1">Multi-pass membrane protein</topology>
    </subcellularLocation>
</comment>
<evidence type="ECO:0000256" key="3">
    <source>
        <dbReference type="ARBA" id="ARBA00022475"/>
    </source>
</evidence>
<proteinExistence type="predicted"/>
<protein>
    <submittedName>
        <fullName evidence="12">Sodium:proton antiporter</fullName>
    </submittedName>
</protein>
<keyword evidence="2" id="KW-0813">Transport</keyword>
<evidence type="ECO:0000313" key="13">
    <source>
        <dbReference type="Proteomes" id="UP000887023"/>
    </source>
</evidence>
<feature type="transmembrane region" description="Helical" evidence="10">
    <location>
        <begin position="81"/>
        <end position="106"/>
    </location>
</feature>
<dbReference type="Proteomes" id="UP000887023">
    <property type="component" value="Chromosome"/>
</dbReference>
<feature type="transmembrane region" description="Helical" evidence="10">
    <location>
        <begin position="184"/>
        <end position="205"/>
    </location>
</feature>
<evidence type="ECO:0000256" key="1">
    <source>
        <dbReference type="ARBA" id="ARBA00004651"/>
    </source>
</evidence>
<organism evidence="12 13">
    <name type="scientific">Skermania pinensis</name>
    <dbReference type="NCBI Taxonomy" id="39122"/>
    <lineage>
        <taxon>Bacteria</taxon>
        <taxon>Bacillati</taxon>
        <taxon>Actinomycetota</taxon>
        <taxon>Actinomycetes</taxon>
        <taxon>Mycobacteriales</taxon>
        <taxon>Gordoniaceae</taxon>
        <taxon>Skermania</taxon>
    </lineage>
</organism>
<keyword evidence="8 10" id="KW-0472">Membrane</keyword>
<dbReference type="RefSeq" id="WP_066470686.1">
    <property type="nucleotide sequence ID" value="NZ_CBCRUZ010000025.1"/>
</dbReference>
<keyword evidence="3" id="KW-1003">Cell membrane</keyword>
<feature type="transmembrane region" description="Helical" evidence="10">
    <location>
        <begin position="6"/>
        <end position="22"/>
    </location>
</feature>
<feature type="transmembrane region" description="Helical" evidence="10">
    <location>
        <begin position="55"/>
        <end position="74"/>
    </location>
</feature>
<feature type="transmembrane region" description="Helical" evidence="10">
    <location>
        <begin position="236"/>
        <end position="253"/>
    </location>
</feature>
<keyword evidence="9" id="KW-0739">Sodium transport</keyword>
<reference evidence="12" key="1">
    <citation type="submission" date="2021-07" db="EMBL/GenBank/DDBJ databases">
        <title>Candidatus Kaistella beijingensis sp. nov. isolated from a municipal wastewater treatment plant is involved in sludge foaming.</title>
        <authorList>
            <person name="Song Y."/>
            <person name="Liu S.-J."/>
        </authorList>
    </citation>
    <scope>NUCLEOTIDE SEQUENCE</scope>
    <source>
        <strain evidence="12">DSM 43998</strain>
    </source>
</reference>
<evidence type="ECO:0000256" key="2">
    <source>
        <dbReference type="ARBA" id="ARBA00022448"/>
    </source>
</evidence>
<sequence length="574" mass="61625">MGHQFVLVGAALGIIIVAAVFARRTGIAAPLLLVGLGIAASYVPTLPEIEIDPEIILVCVLPPLLYSSAVKLPVLDLRRNIVMIGWLSVVMVIVTALAIGAAVHLVFPQIPFALGVALGAVVSPTDAVAATSIGRRLGLPPRIMTILEGESLVNDASSLVLLRTAVAAVAITGSFDLGSAVLDFGWAVIGAIIIGGLVAVITVRVRQHLDDPVLNTTLSFAVPFLAYFPAEAGNTSGVLAVVVAGIVTGTLGARRFSARDRQTQTITWSSINFILENGVFLAMGFQLPTLFAAARAQTSAGELTAMVALVVGLLIVLRFIGLTGPAVVLNLVTSSDHGDQVRYQLARLGDRLDRASPESSRDENRLDWARRHLARTSADVAFREREPLTRRSLLVLGWAGMRGVVTVAAAQTIPIGPAYRDTVVLVAYLVAIITLVAFGLTLPALIRRMHFSEPSPDERRSEFLDLLKRVGESAIDQIGPIDEQKVDGEPIDPDVVESLRQRFIPMLLRGDQRAVARSKPGLREQSLIVQRRYLDAMRENLLAERSIGADRSATYKQVEDMLDREERGLAAIAE</sequence>
<feature type="transmembrane region" description="Helical" evidence="10">
    <location>
        <begin position="425"/>
        <end position="446"/>
    </location>
</feature>
<evidence type="ECO:0000256" key="4">
    <source>
        <dbReference type="ARBA" id="ARBA00022692"/>
    </source>
</evidence>
<dbReference type="Pfam" id="PF00999">
    <property type="entry name" value="Na_H_Exchanger"/>
    <property type="match status" value="1"/>
</dbReference>
<evidence type="ECO:0000256" key="6">
    <source>
        <dbReference type="ARBA" id="ARBA00023053"/>
    </source>
</evidence>
<feature type="domain" description="Cation/H+ exchanger transmembrane" evidence="11">
    <location>
        <begin position="14"/>
        <end position="446"/>
    </location>
</feature>
<dbReference type="EMBL" id="CP079105">
    <property type="protein sequence ID" value="QXQ12557.1"/>
    <property type="molecule type" value="Genomic_DNA"/>
</dbReference>
<evidence type="ECO:0000256" key="5">
    <source>
        <dbReference type="ARBA" id="ARBA00022989"/>
    </source>
</evidence>
<keyword evidence="5 10" id="KW-1133">Transmembrane helix</keyword>
<feature type="transmembrane region" description="Helical" evidence="10">
    <location>
        <begin position="27"/>
        <end position="43"/>
    </location>
</feature>
<dbReference type="InterPro" id="IPR018422">
    <property type="entry name" value="Cation/H_exchanger_CPA1"/>
</dbReference>
<dbReference type="Gene3D" id="6.10.140.1330">
    <property type="match status" value="1"/>
</dbReference>
<dbReference type="InterPro" id="IPR006153">
    <property type="entry name" value="Cation/H_exchanger_TM"/>
</dbReference>
<evidence type="ECO:0000256" key="9">
    <source>
        <dbReference type="ARBA" id="ARBA00023201"/>
    </source>
</evidence>
<dbReference type="PANTHER" id="PTHR10110:SF86">
    <property type="entry name" value="SODIUM_HYDROGEN EXCHANGER 7"/>
    <property type="match status" value="1"/>
</dbReference>
<evidence type="ECO:0000256" key="8">
    <source>
        <dbReference type="ARBA" id="ARBA00023136"/>
    </source>
</evidence>
<feature type="transmembrane region" description="Helical" evidence="10">
    <location>
        <begin position="306"/>
        <end position="332"/>
    </location>
</feature>
<evidence type="ECO:0000313" key="12">
    <source>
        <dbReference type="EMBL" id="QXQ12557.1"/>
    </source>
</evidence>
<evidence type="ECO:0000256" key="10">
    <source>
        <dbReference type="SAM" id="Phobius"/>
    </source>
</evidence>
<keyword evidence="4 10" id="KW-0812">Transmembrane</keyword>
<keyword evidence="13" id="KW-1185">Reference proteome</keyword>
<feature type="transmembrane region" description="Helical" evidence="10">
    <location>
        <begin position="274"/>
        <end position="294"/>
    </location>
</feature>
<evidence type="ECO:0000259" key="11">
    <source>
        <dbReference type="Pfam" id="PF00999"/>
    </source>
</evidence>
<keyword evidence="7" id="KW-0406">Ion transport</keyword>
<dbReference type="PANTHER" id="PTHR10110">
    <property type="entry name" value="SODIUM/HYDROGEN EXCHANGER"/>
    <property type="match status" value="1"/>
</dbReference>
<evidence type="ECO:0000256" key="7">
    <source>
        <dbReference type="ARBA" id="ARBA00023065"/>
    </source>
</evidence>